<protein>
    <submittedName>
        <fullName evidence="2">Uncharacterized protein</fullName>
    </submittedName>
</protein>
<dbReference type="AlphaFoldDB" id="Q0YV09"/>
<evidence type="ECO:0000256" key="1">
    <source>
        <dbReference type="SAM" id="MobiDB-lite"/>
    </source>
</evidence>
<proteinExistence type="predicted"/>
<reference evidence="2 3" key="1">
    <citation type="submission" date="2006-07" db="EMBL/GenBank/DDBJ databases">
        <title>Annotation of the draft genome assembly of Chlorobium ferroxidans DSM 13031.</title>
        <authorList>
            <consortium name="US DOE Joint Genome Institute (JGI-ORNL)"/>
            <person name="Larimer F."/>
            <person name="Land M."/>
            <person name="Hauser L."/>
        </authorList>
    </citation>
    <scope>NUCLEOTIDE SEQUENCE [LARGE SCALE GENOMIC DNA]</scope>
    <source>
        <strain evidence="2 3">DSM 13031</strain>
    </source>
</reference>
<evidence type="ECO:0000313" key="3">
    <source>
        <dbReference type="Proteomes" id="UP000004162"/>
    </source>
</evidence>
<organism evidence="2 3">
    <name type="scientific">Chlorobium ferrooxidans DSM 13031</name>
    <dbReference type="NCBI Taxonomy" id="377431"/>
    <lineage>
        <taxon>Bacteria</taxon>
        <taxon>Pseudomonadati</taxon>
        <taxon>Chlorobiota</taxon>
        <taxon>Chlorobiia</taxon>
        <taxon>Chlorobiales</taxon>
        <taxon>Chlorobiaceae</taxon>
        <taxon>Chlorobium/Pelodictyon group</taxon>
        <taxon>Chlorobium</taxon>
    </lineage>
</organism>
<accession>Q0YV09</accession>
<sequence>MNGAKIMNTTDIRLSPDPDMAGSYAAMQRAGRSAEDLAIQTNTAIITKIDGKVVRLTAAEIIKRREATASEAGDSAPTL</sequence>
<keyword evidence="3" id="KW-1185">Reference proteome</keyword>
<dbReference type="EMBL" id="AASE01000001">
    <property type="protein sequence ID" value="EAT60134.1"/>
    <property type="molecule type" value="Genomic_DNA"/>
</dbReference>
<dbReference type="Proteomes" id="UP000004162">
    <property type="component" value="Unassembled WGS sequence"/>
</dbReference>
<gene>
    <name evidence="2" type="ORF">CferDRAFT_2141</name>
</gene>
<name>Q0YV09_9CHLB</name>
<feature type="region of interest" description="Disordered" evidence="1">
    <location>
        <begin position="1"/>
        <end position="20"/>
    </location>
</feature>
<reference evidence="2 3" key="2">
    <citation type="submission" date="2006-07" db="EMBL/GenBank/DDBJ databases">
        <title>Sequencing of the draft genome and assembly of Chlorobium ferroxidans DSM 13031.</title>
        <authorList>
            <consortium name="US DOE Joint Genome Institute (JGI-PGF)"/>
            <person name="Copeland A."/>
            <person name="Lucas S."/>
            <person name="Lapidus A."/>
            <person name="Barry K."/>
            <person name="Glavina del Rio T."/>
            <person name="Dalin E."/>
            <person name="Tice H."/>
            <person name="Bruce D."/>
            <person name="Pitluck S."/>
            <person name="Richardson P."/>
        </authorList>
    </citation>
    <scope>NUCLEOTIDE SEQUENCE [LARGE SCALE GENOMIC DNA]</scope>
    <source>
        <strain evidence="2 3">DSM 13031</strain>
    </source>
</reference>
<comment type="caution">
    <text evidence="2">The sequence shown here is derived from an EMBL/GenBank/DDBJ whole genome shotgun (WGS) entry which is preliminary data.</text>
</comment>
<evidence type="ECO:0000313" key="2">
    <source>
        <dbReference type="EMBL" id="EAT60134.1"/>
    </source>
</evidence>